<dbReference type="SMART" id="SM00257">
    <property type="entry name" value="LysM"/>
    <property type="match status" value="3"/>
</dbReference>
<keyword evidence="7" id="KW-1185">Reference proteome</keyword>
<dbReference type="PROSITE" id="PS51782">
    <property type="entry name" value="LYSM"/>
    <property type="match status" value="3"/>
</dbReference>
<keyword evidence="1" id="KW-0479">Metal-binding</keyword>
<name>A0A1M4X470_9FIRM</name>
<dbReference type="Gene3D" id="3.20.20.370">
    <property type="entry name" value="Glycoside hydrolase/deacetylase"/>
    <property type="match status" value="1"/>
</dbReference>
<feature type="domain" description="LysM" evidence="5">
    <location>
        <begin position="356"/>
        <end position="400"/>
    </location>
</feature>
<gene>
    <name evidence="6" type="ORF">SAMN02746064_01417</name>
</gene>
<dbReference type="PROSITE" id="PS51677">
    <property type="entry name" value="NODB"/>
    <property type="match status" value="1"/>
</dbReference>
<protein>
    <submittedName>
        <fullName evidence="6">Polysaccharide deacetylase family sporulation protein PdaB/delta-lactam-biosynthetic de-N-acetylase,TIGR02884</fullName>
    </submittedName>
</protein>
<dbReference type="CDD" id="cd10917">
    <property type="entry name" value="CE4_NodB_like_6s_7s"/>
    <property type="match status" value="1"/>
</dbReference>
<dbReference type="GO" id="GO:0005975">
    <property type="term" value="P:carbohydrate metabolic process"/>
    <property type="evidence" value="ECO:0007669"/>
    <property type="project" value="InterPro"/>
</dbReference>
<feature type="domain" description="LysM" evidence="5">
    <location>
        <begin position="234"/>
        <end position="278"/>
    </location>
</feature>
<feature type="chain" id="PRO_5039143571" evidence="3">
    <location>
        <begin position="28"/>
        <end position="402"/>
    </location>
</feature>
<dbReference type="Proteomes" id="UP000184251">
    <property type="component" value="Unassembled WGS sequence"/>
</dbReference>
<dbReference type="STRING" id="1120975.SAMN02746064_01417"/>
<dbReference type="Gene3D" id="3.10.350.10">
    <property type="entry name" value="LysM domain"/>
    <property type="match status" value="3"/>
</dbReference>
<dbReference type="SUPFAM" id="SSF88713">
    <property type="entry name" value="Glycoside hydrolase/deacetylase"/>
    <property type="match status" value="1"/>
</dbReference>
<sequence length="402" mass="43147">MYLKTKLLKIISFAAVLLLLASAPVFSADSQLITKGSTTEKLVALTFDDGDDGKNINPILDILAKNNIKATFFVTGRAAEHHPDLIKKIDQQGHIIGNHSYSHPDFTKITAAKMTEELSKVDNLIKNITGKSTKPYFRPPFGAYNASVLKAVGAAGYTKTIYWTIDTIDWRGDSVTDITNRVRNNIKPGAIVLMHTGSGAKNTVAALPGIISNLKSQGYKFVTLNQLLGTTQQTTYVVKAGDTLYGIARRYGVTVTQIANANNITNINLIRVGQVLIIPGTGTAPQPTPQPGTQVRYTVKAGDTLSAIARRYGVTVTQLANANNITNVNLIRVGQVLIIPGTGTAPQPTPQPGTQVRYTVKAGDTLSAIAGRYGVTVTRIAAANNIKNVNLIYVNQVLVIPQ</sequence>
<evidence type="ECO:0000313" key="7">
    <source>
        <dbReference type="Proteomes" id="UP000184251"/>
    </source>
</evidence>
<dbReference type="GO" id="GO:0046872">
    <property type="term" value="F:metal ion binding"/>
    <property type="evidence" value="ECO:0007669"/>
    <property type="project" value="UniProtKB-KW"/>
</dbReference>
<keyword evidence="3" id="KW-0732">Signal</keyword>
<dbReference type="AlphaFoldDB" id="A0A1M4X470"/>
<evidence type="ECO:0000259" key="4">
    <source>
        <dbReference type="PROSITE" id="PS51677"/>
    </source>
</evidence>
<evidence type="ECO:0000259" key="5">
    <source>
        <dbReference type="PROSITE" id="PS51782"/>
    </source>
</evidence>
<dbReference type="InterPro" id="IPR036779">
    <property type="entry name" value="LysM_dom_sf"/>
</dbReference>
<dbReference type="Pfam" id="PF01476">
    <property type="entry name" value="LysM"/>
    <property type="match status" value="3"/>
</dbReference>
<proteinExistence type="predicted"/>
<reference evidence="6 7" key="1">
    <citation type="submission" date="2016-11" db="EMBL/GenBank/DDBJ databases">
        <authorList>
            <person name="Jaros S."/>
            <person name="Januszkiewicz K."/>
            <person name="Wedrychowicz H."/>
        </authorList>
    </citation>
    <scope>NUCLEOTIDE SEQUENCE [LARGE SCALE GENOMIC DNA]</scope>
    <source>
        <strain evidence="6 7">DSM 14828</strain>
    </source>
</reference>
<feature type="signal peptide" evidence="3">
    <location>
        <begin position="1"/>
        <end position="27"/>
    </location>
</feature>
<dbReference type="Pfam" id="PF01522">
    <property type="entry name" value="Polysacc_deac_1"/>
    <property type="match status" value="1"/>
</dbReference>
<organism evidence="6 7">
    <name type="scientific">Alkalibacter saccharofermentans DSM 14828</name>
    <dbReference type="NCBI Taxonomy" id="1120975"/>
    <lineage>
        <taxon>Bacteria</taxon>
        <taxon>Bacillati</taxon>
        <taxon>Bacillota</taxon>
        <taxon>Clostridia</taxon>
        <taxon>Eubacteriales</taxon>
        <taxon>Eubacteriaceae</taxon>
        <taxon>Alkalibacter</taxon>
    </lineage>
</organism>
<dbReference type="RefSeq" id="WP_073270533.1">
    <property type="nucleotide sequence ID" value="NZ_FQTU01000008.1"/>
</dbReference>
<evidence type="ECO:0000256" key="3">
    <source>
        <dbReference type="SAM" id="SignalP"/>
    </source>
</evidence>
<dbReference type="PANTHER" id="PTHR10587">
    <property type="entry name" value="GLYCOSYL TRANSFERASE-RELATED"/>
    <property type="match status" value="1"/>
</dbReference>
<dbReference type="InterPro" id="IPR050248">
    <property type="entry name" value="Polysacc_deacetylase_ArnD"/>
</dbReference>
<dbReference type="InterPro" id="IPR011330">
    <property type="entry name" value="Glyco_hydro/deAcase_b/a-brl"/>
</dbReference>
<dbReference type="EMBL" id="FQTU01000008">
    <property type="protein sequence ID" value="SHE88255.1"/>
    <property type="molecule type" value="Genomic_DNA"/>
</dbReference>
<evidence type="ECO:0000313" key="6">
    <source>
        <dbReference type="EMBL" id="SHE88255.1"/>
    </source>
</evidence>
<feature type="domain" description="NodB homology" evidence="4">
    <location>
        <begin position="41"/>
        <end position="222"/>
    </location>
</feature>
<dbReference type="InterPro" id="IPR018392">
    <property type="entry name" value="LysM"/>
</dbReference>
<accession>A0A1M4X470</accession>
<dbReference type="CDD" id="cd00118">
    <property type="entry name" value="LysM"/>
    <property type="match status" value="3"/>
</dbReference>
<feature type="domain" description="LysM" evidence="5">
    <location>
        <begin position="295"/>
        <end position="339"/>
    </location>
</feature>
<dbReference type="SUPFAM" id="SSF54106">
    <property type="entry name" value="LysM domain"/>
    <property type="match status" value="3"/>
</dbReference>
<evidence type="ECO:0000256" key="1">
    <source>
        <dbReference type="ARBA" id="ARBA00022723"/>
    </source>
</evidence>
<keyword evidence="2" id="KW-0378">Hydrolase</keyword>
<dbReference type="GO" id="GO:0016810">
    <property type="term" value="F:hydrolase activity, acting on carbon-nitrogen (but not peptide) bonds"/>
    <property type="evidence" value="ECO:0007669"/>
    <property type="project" value="InterPro"/>
</dbReference>
<dbReference type="PANTHER" id="PTHR10587:SF133">
    <property type="entry name" value="CHITIN DEACETYLASE 1-RELATED"/>
    <property type="match status" value="1"/>
</dbReference>
<dbReference type="GO" id="GO:0016020">
    <property type="term" value="C:membrane"/>
    <property type="evidence" value="ECO:0007669"/>
    <property type="project" value="TreeGrafter"/>
</dbReference>
<dbReference type="OrthoDB" id="9812065at2"/>
<evidence type="ECO:0000256" key="2">
    <source>
        <dbReference type="ARBA" id="ARBA00022801"/>
    </source>
</evidence>
<dbReference type="InterPro" id="IPR002509">
    <property type="entry name" value="NODB_dom"/>
</dbReference>